<accession>A0A918IVE5</accession>
<evidence type="ECO:0000256" key="1">
    <source>
        <dbReference type="SAM" id="SignalP"/>
    </source>
</evidence>
<dbReference type="SUPFAM" id="SSF50370">
    <property type="entry name" value="Ricin B-like lectins"/>
    <property type="match status" value="1"/>
</dbReference>
<feature type="chain" id="PRO_5038056290" description="Ricin B lectin domain-containing protein" evidence="1">
    <location>
        <begin position="30"/>
        <end position="159"/>
    </location>
</feature>
<name>A0A918IVE5_9ACTN</name>
<reference evidence="2" key="2">
    <citation type="submission" date="2020-09" db="EMBL/GenBank/DDBJ databases">
        <authorList>
            <person name="Sun Q."/>
            <person name="Ohkuma M."/>
        </authorList>
    </citation>
    <scope>NUCLEOTIDE SEQUENCE</scope>
    <source>
        <strain evidence="2">JCM 4490</strain>
    </source>
</reference>
<feature type="signal peptide" evidence="1">
    <location>
        <begin position="1"/>
        <end position="29"/>
    </location>
</feature>
<proteinExistence type="predicted"/>
<evidence type="ECO:0000313" key="3">
    <source>
        <dbReference type="Proteomes" id="UP000620224"/>
    </source>
</evidence>
<dbReference type="AlphaFoldDB" id="A0A918IVE5"/>
<dbReference type="RefSeq" id="WP_190013016.1">
    <property type="nucleotide sequence ID" value="NZ_BMUE01000001.1"/>
</dbReference>
<comment type="caution">
    <text evidence="2">The sequence shown here is derived from an EMBL/GenBank/DDBJ whole genome shotgun (WGS) entry which is preliminary data.</text>
</comment>
<dbReference type="EMBL" id="BMUE01000001">
    <property type="protein sequence ID" value="GGW32270.1"/>
    <property type="molecule type" value="Genomic_DNA"/>
</dbReference>
<dbReference type="Gene3D" id="2.80.10.50">
    <property type="match status" value="1"/>
</dbReference>
<keyword evidence="1" id="KW-0732">Signal</keyword>
<gene>
    <name evidence="2" type="ORF">GCM10010503_05050</name>
</gene>
<dbReference type="Proteomes" id="UP000620224">
    <property type="component" value="Unassembled WGS sequence"/>
</dbReference>
<evidence type="ECO:0008006" key="4">
    <source>
        <dbReference type="Google" id="ProtNLM"/>
    </source>
</evidence>
<dbReference type="InterPro" id="IPR035992">
    <property type="entry name" value="Ricin_B-like_lectins"/>
</dbReference>
<sequence length="159" mass="17803">MKRIRNSGLLVAVLALVFAIFTPASPAQAYAHGFFQIINKDTGKCLEWNGMNKKITQEKCKAKPDQWWENMGSKLCNYGSARSDWCLGDAGRDKPVYGRHLMDAHPLFFSSLQNHATTTLGALQCGTFKVVSGKVSCGKRVLINHGRTYSPKMMWVIKY</sequence>
<organism evidence="2 3">
    <name type="scientific">Streptomyces lucensis JCM 4490</name>
    <dbReference type="NCBI Taxonomy" id="1306176"/>
    <lineage>
        <taxon>Bacteria</taxon>
        <taxon>Bacillati</taxon>
        <taxon>Actinomycetota</taxon>
        <taxon>Actinomycetes</taxon>
        <taxon>Kitasatosporales</taxon>
        <taxon>Streptomycetaceae</taxon>
        <taxon>Streptomyces</taxon>
    </lineage>
</organism>
<reference evidence="2" key="1">
    <citation type="journal article" date="2014" name="Int. J. Syst. Evol. Microbiol.">
        <title>Complete genome sequence of Corynebacterium casei LMG S-19264T (=DSM 44701T), isolated from a smear-ripened cheese.</title>
        <authorList>
            <consortium name="US DOE Joint Genome Institute (JGI-PGF)"/>
            <person name="Walter F."/>
            <person name="Albersmeier A."/>
            <person name="Kalinowski J."/>
            <person name="Ruckert C."/>
        </authorList>
    </citation>
    <scope>NUCLEOTIDE SEQUENCE</scope>
    <source>
        <strain evidence="2">JCM 4490</strain>
    </source>
</reference>
<keyword evidence="3" id="KW-1185">Reference proteome</keyword>
<evidence type="ECO:0000313" key="2">
    <source>
        <dbReference type="EMBL" id="GGW32270.1"/>
    </source>
</evidence>
<protein>
    <recommendedName>
        <fullName evidence="4">Ricin B lectin domain-containing protein</fullName>
    </recommendedName>
</protein>